<sequence length="62" mass="7003">MSFSEEHRDPNLQITYNEVVESGDVFPPQRNDKPIDLISKTTVIDASTSQEDTLSTLDYSAR</sequence>
<organism evidence="1">
    <name type="scientific">Oikopleura dioica</name>
    <name type="common">Tunicate</name>
    <dbReference type="NCBI Taxonomy" id="34765"/>
    <lineage>
        <taxon>Eukaryota</taxon>
        <taxon>Metazoa</taxon>
        <taxon>Chordata</taxon>
        <taxon>Tunicata</taxon>
        <taxon>Appendicularia</taxon>
        <taxon>Copelata</taxon>
        <taxon>Oikopleuridae</taxon>
        <taxon>Oikopleura</taxon>
    </lineage>
</organism>
<protein>
    <submittedName>
        <fullName evidence="1">Uncharacterized protein</fullName>
    </submittedName>
</protein>
<gene>
    <name evidence="1" type="ORF">GSOID_T00024942001</name>
</gene>
<proteinExistence type="predicted"/>
<reference evidence="1" key="1">
    <citation type="journal article" date="2010" name="Science">
        <title>Plasticity of animal genome architecture unmasked by rapid evolution of a pelagic tunicate.</title>
        <authorList>
            <person name="Denoeud F."/>
            <person name="Henriet S."/>
            <person name="Mungpakdee S."/>
            <person name="Aury J.M."/>
            <person name="Da Silva C."/>
            <person name="Brinkmann H."/>
            <person name="Mikhaleva J."/>
            <person name="Olsen L.C."/>
            <person name="Jubin C."/>
            <person name="Canestro C."/>
            <person name="Bouquet J.M."/>
            <person name="Danks G."/>
            <person name="Poulain J."/>
            <person name="Campsteijn C."/>
            <person name="Adamski M."/>
            <person name="Cross I."/>
            <person name="Yadetie F."/>
            <person name="Muffato M."/>
            <person name="Louis A."/>
            <person name="Butcher S."/>
            <person name="Tsagkogeorga G."/>
            <person name="Konrad A."/>
            <person name="Singh S."/>
            <person name="Jensen M.F."/>
            <person name="Cong E.H."/>
            <person name="Eikeseth-Otteraa H."/>
            <person name="Noel B."/>
            <person name="Anthouard V."/>
            <person name="Porcel B.M."/>
            <person name="Kachouri-Lafond R."/>
            <person name="Nishino A."/>
            <person name="Ugolini M."/>
            <person name="Chourrout P."/>
            <person name="Nishida H."/>
            <person name="Aasland R."/>
            <person name="Huzurbazar S."/>
            <person name="Westhof E."/>
            <person name="Delsuc F."/>
            <person name="Lehrach H."/>
            <person name="Reinhardt R."/>
            <person name="Weissenbach J."/>
            <person name="Roy S.W."/>
            <person name="Artiguenave F."/>
            <person name="Postlethwait J.H."/>
            <person name="Manak J.R."/>
            <person name="Thompson E.M."/>
            <person name="Jaillon O."/>
            <person name="Du Pasquier L."/>
            <person name="Boudinot P."/>
            <person name="Liberles D.A."/>
            <person name="Volff J.N."/>
            <person name="Philippe H."/>
            <person name="Lenhard B."/>
            <person name="Roest Crollius H."/>
            <person name="Wincker P."/>
            <person name="Chourrout D."/>
        </authorList>
    </citation>
    <scope>NUCLEOTIDE SEQUENCE [LARGE SCALE GENOMIC DNA]</scope>
</reference>
<evidence type="ECO:0000313" key="1">
    <source>
        <dbReference type="EMBL" id="CBY34904.1"/>
    </source>
</evidence>
<dbReference type="AlphaFoldDB" id="E4YHD0"/>
<dbReference type="Proteomes" id="UP000011014">
    <property type="component" value="Unassembled WGS sequence"/>
</dbReference>
<accession>E4YHD0</accession>
<dbReference type="EMBL" id="FN654557">
    <property type="protein sequence ID" value="CBY34904.1"/>
    <property type="molecule type" value="Genomic_DNA"/>
</dbReference>
<name>E4YHD0_OIKDI</name>